<proteinExistence type="predicted"/>
<keyword evidence="3" id="KW-1185">Reference proteome</keyword>
<dbReference type="Proteomes" id="UP000276215">
    <property type="component" value="Unassembled WGS sequence"/>
</dbReference>
<evidence type="ECO:0000313" key="3">
    <source>
        <dbReference type="Proteomes" id="UP000276215"/>
    </source>
</evidence>
<keyword evidence="1" id="KW-0812">Transmembrane</keyword>
<reference evidence="2 3" key="1">
    <citation type="journal article" date="2018" name="Nat. Ecol. Evol.">
        <title>Pezizomycetes genomes reveal the molecular basis of ectomycorrhizal truffle lifestyle.</title>
        <authorList>
            <person name="Murat C."/>
            <person name="Payen T."/>
            <person name="Noel B."/>
            <person name="Kuo A."/>
            <person name="Morin E."/>
            <person name="Chen J."/>
            <person name="Kohler A."/>
            <person name="Krizsan K."/>
            <person name="Balestrini R."/>
            <person name="Da Silva C."/>
            <person name="Montanini B."/>
            <person name="Hainaut M."/>
            <person name="Levati E."/>
            <person name="Barry K.W."/>
            <person name="Belfiori B."/>
            <person name="Cichocki N."/>
            <person name="Clum A."/>
            <person name="Dockter R.B."/>
            <person name="Fauchery L."/>
            <person name="Guy J."/>
            <person name="Iotti M."/>
            <person name="Le Tacon F."/>
            <person name="Lindquist E.A."/>
            <person name="Lipzen A."/>
            <person name="Malagnac F."/>
            <person name="Mello A."/>
            <person name="Molinier V."/>
            <person name="Miyauchi S."/>
            <person name="Poulain J."/>
            <person name="Riccioni C."/>
            <person name="Rubini A."/>
            <person name="Sitrit Y."/>
            <person name="Splivallo R."/>
            <person name="Traeger S."/>
            <person name="Wang M."/>
            <person name="Zifcakova L."/>
            <person name="Wipf D."/>
            <person name="Zambonelli A."/>
            <person name="Paolocci F."/>
            <person name="Nowrousian M."/>
            <person name="Ottonello S."/>
            <person name="Baldrian P."/>
            <person name="Spatafora J.W."/>
            <person name="Henrissat B."/>
            <person name="Nagy L.G."/>
            <person name="Aury J.M."/>
            <person name="Wincker P."/>
            <person name="Grigoriev I.V."/>
            <person name="Bonfante P."/>
            <person name="Martin F.M."/>
        </authorList>
    </citation>
    <scope>NUCLEOTIDE SEQUENCE [LARGE SCALE GENOMIC DNA]</scope>
    <source>
        <strain evidence="2 3">120613-1</strain>
    </source>
</reference>
<evidence type="ECO:0000256" key="1">
    <source>
        <dbReference type="SAM" id="Phobius"/>
    </source>
</evidence>
<gene>
    <name evidence="2" type="ORF">L873DRAFT_188226</name>
</gene>
<name>A0A3N4J2Y6_9PEZI</name>
<sequence length="126" mass="14410">MLKERKIYPPRHYSQIHHCLPIYDTTTNLRVTVLDSARETPERIHDTLQSGCILDKILCRDCASEIQRLAFVPLVRLVGAVLPIMLIVPLIERVLRSLDGHTRRERSILRTHGTFSIFEGGVELAV</sequence>
<organism evidence="2 3">
    <name type="scientific">Choiromyces venosus 120613-1</name>
    <dbReference type="NCBI Taxonomy" id="1336337"/>
    <lineage>
        <taxon>Eukaryota</taxon>
        <taxon>Fungi</taxon>
        <taxon>Dikarya</taxon>
        <taxon>Ascomycota</taxon>
        <taxon>Pezizomycotina</taxon>
        <taxon>Pezizomycetes</taxon>
        <taxon>Pezizales</taxon>
        <taxon>Tuberaceae</taxon>
        <taxon>Choiromyces</taxon>
    </lineage>
</organism>
<dbReference type="EMBL" id="ML120471">
    <property type="protein sequence ID" value="RPA92516.1"/>
    <property type="molecule type" value="Genomic_DNA"/>
</dbReference>
<evidence type="ECO:0000313" key="2">
    <source>
        <dbReference type="EMBL" id="RPA92516.1"/>
    </source>
</evidence>
<protein>
    <submittedName>
        <fullName evidence="2">Uncharacterized protein</fullName>
    </submittedName>
</protein>
<keyword evidence="1" id="KW-1133">Transmembrane helix</keyword>
<accession>A0A3N4J2Y6</accession>
<keyword evidence="1" id="KW-0472">Membrane</keyword>
<feature type="transmembrane region" description="Helical" evidence="1">
    <location>
        <begin position="69"/>
        <end position="91"/>
    </location>
</feature>
<dbReference type="AlphaFoldDB" id="A0A3N4J2Y6"/>